<dbReference type="EMBL" id="JACHCC010000012">
    <property type="protein sequence ID" value="MBB6502014.1"/>
    <property type="molecule type" value="Genomic_DNA"/>
</dbReference>
<dbReference type="RefSeq" id="WP_184628288.1">
    <property type="nucleotide sequence ID" value="NZ_JACHCC010000012.1"/>
</dbReference>
<dbReference type="Pfam" id="PF13621">
    <property type="entry name" value="Cupin_8"/>
    <property type="match status" value="1"/>
</dbReference>
<name>A0A7X0J7E0_9SPHI</name>
<dbReference type="Gene3D" id="2.60.120.650">
    <property type="entry name" value="Cupin"/>
    <property type="match status" value="1"/>
</dbReference>
<dbReference type="PANTHER" id="PTHR12461">
    <property type="entry name" value="HYPOXIA-INDUCIBLE FACTOR 1 ALPHA INHIBITOR-RELATED"/>
    <property type="match status" value="1"/>
</dbReference>
<organism evidence="2 3">
    <name type="scientific">Pedobacter cryoconitis</name>
    <dbReference type="NCBI Taxonomy" id="188932"/>
    <lineage>
        <taxon>Bacteria</taxon>
        <taxon>Pseudomonadati</taxon>
        <taxon>Bacteroidota</taxon>
        <taxon>Sphingobacteriia</taxon>
        <taxon>Sphingobacteriales</taxon>
        <taxon>Sphingobacteriaceae</taxon>
        <taxon>Pedobacter</taxon>
    </lineage>
</organism>
<reference evidence="2 3" key="1">
    <citation type="submission" date="2020-08" db="EMBL/GenBank/DDBJ databases">
        <title>Genomic Encyclopedia of Type Strains, Phase IV (KMG-V): Genome sequencing to study the core and pangenomes of soil and plant-associated prokaryotes.</title>
        <authorList>
            <person name="Whitman W."/>
        </authorList>
    </citation>
    <scope>NUCLEOTIDE SEQUENCE [LARGE SCALE GENOMIC DNA]</scope>
    <source>
        <strain evidence="2 3">M2T3</strain>
    </source>
</reference>
<accession>A0A7X0J7E0</accession>
<protein>
    <recommendedName>
        <fullName evidence="1">JmjC domain-containing protein</fullName>
    </recommendedName>
</protein>
<dbReference type="SUPFAM" id="SSF51197">
    <property type="entry name" value="Clavaminate synthase-like"/>
    <property type="match status" value="1"/>
</dbReference>
<evidence type="ECO:0000259" key="1">
    <source>
        <dbReference type="PROSITE" id="PS51184"/>
    </source>
</evidence>
<dbReference type="AlphaFoldDB" id="A0A7X0J7E0"/>
<evidence type="ECO:0000313" key="2">
    <source>
        <dbReference type="EMBL" id="MBB6502014.1"/>
    </source>
</evidence>
<sequence length="300" mass="34551">MMGLKTSKLNSAAENLTTIDRRSNLSRKELFKEYIEPEIPVILTDATKNWNAIGKLTPEFFKTNYPEITKEIKNKKYTLSELIDLIQISTAEKPAPYPFNLNIENYLPELLADIKPEIVYGKLDRINHPLLPKFLLNGTDVYEFFFGGKGASFPFLHYDALYMHTQITQVYGSKEFIFYSPGQSQLLYPRPGSPQISQVDIFNPDYEKFPLFKQARQIRCMVEEGDTLLFPTGWWHTTQIHGPSITMGRAQLNASNWQKFINDIYGHWKVLHPNHPNMRIPALVCAKILGTVMSIQEAFL</sequence>
<comment type="caution">
    <text evidence="2">The sequence shown here is derived from an EMBL/GenBank/DDBJ whole genome shotgun (WGS) entry which is preliminary data.</text>
</comment>
<dbReference type="InterPro" id="IPR003347">
    <property type="entry name" value="JmjC_dom"/>
</dbReference>
<evidence type="ECO:0000313" key="3">
    <source>
        <dbReference type="Proteomes" id="UP000521017"/>
    </source>
</evidence>
<dbReference type="PROSITE" id="PS51184">
    <property type="entry name" value="JMJC"/>
    <property type="match status" value="1"/>
</dbReference>
<dbReference type="PANTHER" id="PTHR12461:SF105">
    <property type="entry name" value="HYPOXIA-INDUCIBLE FACTOR 1-ALPHA INHIBITOR"/>
    <property type="match status" value="1"/>
</dbReference>
<gene>
    <name evidence="2" type="ORF">HDF25_004191</name>
</gene>
<proteinExistence type="predicted"/>
<dbReference type="InterPro" id="IPR041667">
    <property type="entry name" value="Cupin_8"/>
</dbReference>
<feature type="domain" description="JmjC" evidence="1">
    <location>
        <begin position="96"/>
        <end position="266"/>
    </location>
</feature>
<dbReference type="Proteomes" id="UP000521017">
    <property type="component" value="Unassembled WGS sequence"/>
</dbReference>